<dbReference type="GeneID" id="96623988"/>
<accession>A0A7H2BBH2</accession>
<name>A0A7H2BBH2_9MICC</name>
<dbReference type="EMBL" id="CP061539">
    <property type="protein sequence ID" value="QNV37018.1"/>
    <property type="molecule type" value="Genomic_DNA"/>
</dbReference>
<evidence type="ECO:0000313" key="2">
    <source>
        <dbReference type="Proteomes" id="UP000516404"/>
    </source>
</evidence>
<dbReference type="KEGG" id="rter:IDM49_07030"/>
<keyword evidence="2" id="KW-1185">Reference proteome</keyword>
<dbReference type="Proteomes" id="UP000516404">
    <property type="component" value="Chromosome"/>
</dbReference>
<evidence type="ECO:0000313" key="1">
    <source>
        <dbReference type="EMBL" id="QNV37018.1"/>
    </source>
</evidence>
<reference evidence="1 2" key="1">
    <citation type="submission" date="2020-09" db="EMBL/GenBank/DDBJ databases">
        <title>Investigation of environmental microbes.</title>
        <authorList>
            <person name="Ou Y."/>
            <person name="Kang Q."/>
        </authorList>
    </citation>
    <scope>NUCLEOTIDE SEQUENCE [LARGE SCALE GENOMIC DNA]</scope>
    <source>
        <strain evidence="1 2">KJZ-14</strain>
    </source>
</reference>
<gene>
    <name evidence="1" type="ORF">IDM49_07030</name>
</gene>
<sequence>MKKNINTRNVRQPFSIPEKILNISNQNIHNLIYSSLFHWDEESITTAYLGSIYGQSYSVDGNCFQCGLHITNCPNGNTPQLNTKARIASFNKKQESKHSGSDFLLSYKRSNQSISRIFIQAKVIRSDQKMNITAWEKIFHKKFAQYNKIIKYSHQKLADPYYLFYVLDDSPHFSSQALCNIHTNPYDTFALLIKASSLTSIHQSKSSWSYSKDTFNNTIAPHAIPLTCIFKHHPNMNSNINHSFPTGTISTIFNRKDDSIITGALNANIDEEIPEVIIDEKLIEASELKEKSYNYDFPFNAKESLLPSSPDDLSINMILNLLANNEFTTFNDIAKVYSNDKINKNSILTSVRNIILSSKILPEDAVKVVGQKYIKKNNSIDLNGEFNSYYGYTDKITVINKFYPYLSISNGFIKIGENSNQAKYIDSKKLIEKILNRFNK</sequence>
<organism evidence="1 2">
    <name type="scientific">Rothia terrae</name>
    <dbReference type="NCBI Taxonomy" id="396015"/>
    <lineage>
        <taxon>Bacteria</taxon>
        <taxon>Bacillati</taxon>
        <taxon>Actinomycetota</taxon>
        <taxon>Actinomycetes</taxon>
        <taxon>Micrococcales</taxon>
        <taxon>Micrococcaceae</taxon>
        <taxon>Rothia</taxon>
    </lineage>
</organism>
<dbReference type="AlphaFoldDB" id="A0A7H2BBH2"/>
<protein>
    <submittedName>
        <fullName evidence="1">Uncharacterized protein</fullName>
    </submittedName>
</protein>
<proteinExistence type="predicted"/>
<dbReference type="RefSeq" id="WP_190723995.1">
    <property type="nucleotide sequence ID" value="NZ_CP061539.1"/>
</dbReference>